<dbReference type="PRINTS" id="PR00125">
    <property type="entry name" value="ATPASEDELTA"/>
</dbReference>
<evidence type="ECO:0000256" key="6">
    <source>
        <dbReference type="ARBA" id="ARBA00023310"/>
    </source>
</evidence>
<dbReference type="Proteomes" id="UP000029585">
    <property type="component" value="Unassembled WGS sequence"/>
</dbReference>
<keyword evidence="9" id="KW-1185">Reference proteome</keyword>
<name>A0A096B6I0_FLAPL</name>
<evidence type="ECO:0000256" key="4">
    <source>
        <dbReference type="ARBA" id="ARBA00023065"/>
    </source>
</evidence>
<dbReference type="NCBIfam" id="TIGR01145">
    <property type="entry name" value="ATP_synt_delta"/>
    <property type="match status" value="1"/>
</dbReference>
<keyword evidence="6 7" id="KW-0066">ATP synthesis</keyword>
<evidence type="ECO:0000313" key="9">
    <source>
        <dbReference type="Proteomes" id="UP000029585"/>
    </source>
</evidence>
<comment type="subcellular location">
    <subcellularLocation>
        <location evidence="7">Cell membrane</location>
        <topology evidence="7">Peripheral membrane protein</topology>
    </subcellularLocation>
    <subcellularLocation>
        <location evidence="1">Membrane</location>
    </subcellularLocation>
</comment>
<dbReference type="GO" id="GO:0046933">
    <property type="term" value="F:proton-transporting ATP synthase activity, rotational mechanism"/>
    <property type="evidence" value="ECO:0007669"/>
    <property type="project" value="UniProtKB-UniRule"/>
</dbReference>
<reference evidence="8 9" key="1">
    <citation type="submission" date="2011-08" db="EMBL/GenBank/DDBJ databases">
        <title>The Genome Sequence of Clostridium orbiscindens 1_3_50AFAA.</title>
        <authorList>
            <consortium name="The Broad Institute Genome Sequencing Platform"/>
            <person name="Earl A."/>
            <person name="Ward D."/>
            <person name="Feldgarden M."/>
            <person name="Gevers D."/>
            <person name="Daigneault M."/>
            <person name="Strauss J."/>
            <person name="Allen-Vercoe E."/>
            <person name="Young S.K."/>
            <person name="Zeng Q."/>
            <person name="Gargeya S."/>
            <person name="Fitzgerald M."/>
            <person name="Haas B."/>
            <person name="Abouelleil A."/>
            <person name="Alvarado L."/>
            <person name="Arachchi H.M."/>
            <person name="Berlin A."/>
            <person name="Brown A."/>
            <person name="Chapman S.B."/>
            <person name="Chen Z."/>
            <person name="Dunbar C."/>
            <person name="Freedman E."/>
            <person name="Gearin G."/>
            <person name="Gellesch M."/>
            <person name="Goldberg J."/>
            <person name="Griggs A."/>
            <person name="Gujja S."/>
            <person name="Heiman D."/>
            <person name="Howarth C."/>
            <person name="Larson L."/>
            <person name="Lui A."/>
            <person name="MacDonald P.J.P."/>
            <person name="Montmayeur A."/>
            <person name="Murphy C."/>
            <person name="Neiman D."/>
            <person name="Pearson M."/>
            <person name="Priest M."/>
            <person name="Roberts A."/>
            <person name="Saif S."/>
            <person name="Shea T."/>
            <person name="Shenoy N."/>
            <person name="Sisk P."/>
            <person name="Stolte C."/>
            <person name="Sykes S."/>
            <person name="Wortman J."/>
            <person name="Nusbaum C."/>
            <person name="Birren B."/>
        </authorList>
    </citation>
    <scope>NUCLEOTIDE SEQUENCE [LARGE SCALE GENOMIC DNA]</scope>
    <source>
        <strain evidence="8 9">1_3_50AFAA</strain>
    </source>
</reference>
<dbReference type="HOGENOM" id="CLU_085114_2_0_9"/>
<evidence type="ECO:0000256" key="1">
    <source>
        <dbReference type="ARBA" id="ARBA00004370"/>
    </source>
</evidence>
<dbReference type="InterPro" id="IPR000711">
    <property type="entry name" value="ATPase_OSCP/dsu"/>
</dbReference>
<gene>
    <name evidence="7" type="primary">atpH</name>
    <name evidence="8" type="ORF">HMPREF9460_02628</name>
</gene>
<proteinExistence type="inferred from homology"/>
<dbReference type="eggNOG" id="COG0712">
    <property type="taxonomic scope" value="Bacteria"/>
</dbReference>
<keyword evidence="2 7" id="KW-0813">Transport</keyword>
<dbReference type="AlphaFoldDB" id="A0A096B6I0"/>
<keyword evidence="7" id="KW-1003">Cell membrane</keyword>
<evidence type="ECO:0000256" key="2">
    <source>
        <dbReference type="ARBA" id="ARBA00022448"/>
    </source>
</evidence>
<dbReference type="Pfam" id="PF00213">
    <property type="entry name" value="OSCP"/>
    <property type="match status" value="1"/>
</dbReference>
<keyword evidence="7" id="KW-0139">CF(1)</keyword>
<evidence type="ECO:0000256" key="7">
    <source>
        <dbReference type="HAMAP-Rule" id="MF_01416"/>
    </source>
</evidence>
<dbReference type="EMBL" id="ADLO01000082">
    <property type="protein sequence ID" value="KGF54665.1"/>
    <property type="molecule type" value="Genomic_DNA"/>
</dbReference>
<comment type="function">
    <text evidence="7">F(1)F(0) ATP synthase produces ATP from ADP in the presence of a proton or sodium gradient. F-type ATPases consist of two structural domains, F(1) containing the extramembraneous catalytic core and F(0) containing the membrane proton channel, linked together by a central stalk and a peripheral stalk. During catalysis, ATP synthesis in the catalytic domain of F(1) is coupled via a rotary mechanism of the central stalk subunits to proton translocation.</text>
</comment>
<evidence type="ECO:0000256" key="3">
    <source>
        <dbReference type="ARBA" id="ARBA00022781"/>
    </source>
</evidence>
<dbReference type="InterPro" id="IPR026015">
    <property type="entry name" value="ATP_synth_OSCP/delta_N_sf"/>
</dbReference>
<dbReference type="GO" id="GO:0005886">
    <property type="term" value="C:plasma membrane"/>
    <property type="evidence" value="ECO:0007669"/>
    <property type="project" value="UniProtKB-SubCell"/>
</dbReference>
<dbReference type="PANTHER" id="PTHR11910">
    <property type="entry name" value="ATP SYNTHASE DELTA CHAIN"/>
    <property type="match status" value="1"/>
</dbReference>
<dbReference type="HAMAP" id="MF_01416">
    <property type="entry name" value="ATP_synth_delta_bact"/>
    <property type="match status" value="1"/>
</dbReference>
<dbReference type="SUPFAM" id="SSF47928">
    <property type="entry name" value="N-terminal domain of the delta subunit of the F1F0-ATP synthase"/>
    <property type="match status" value="1"/>
</dbReference>
<protein>
    <recommendedName>
        <fullName evidence="7">ATP synthase subunit delta</fullName>
    </recommendedName>
    <alternativeName>
        <fullName evidence="7">ATP synthase F(1) sector subunit delta</fullName>
    </alternativeName>
    <alternativeName>
        <fullName evidence="7">F-type ATPase subunit delta</fullName>
        <shortName evidence="7">F-ATPase subunit delta</shortName>
    </alternativeName>
</protein>
<keyword evidence="5 7" id="KW-0472">Membrane</keyword>
<dbReference type="PATRIC" id="fig|742738.3.peg.2699"/>
<accession>A0A096B6I0</accession>
<sequence>MSELARRYAQALWQVSPDGEALERTARALMEEPALWEALCSPAVQAGEKGRVLARLPGLEEGGPLPHFYRLLAEKGRMALLPEIVEAFHGLELARRGGARCVLTCVHPLEAEELEKLRAALCRLHHKKEIVFDVRTDPALLGGFTLDIEGVRYDKSVRGALGRMGRQLEERRMA</sequence>
<evidence type="ECO:0000313" key="8">
    <source>
        <dbReference type="EMBL" id="KGF54665.1"/>
    </source>
</evidence>
<dbReference type="GO" id="GO:0045259">
    <property type="term" value="C:proton-transporting ATP synthase complex"/>
    <property type="evidence" value="ECO:0007669"/>
    <property type="project" value="UniProtKB-KW"/>
</dbReference>
<organism evidence="8 9">
    <name type="scientific">Flavonifractor plautii 1_3_50AFAA</name>
    <dbReference type="NCBI Taxonomy" id="742738"/>
    <lineage>
        <taxon>Bacteria</taxon>
        <taxon>Bacillati</taxon>
        <taxon>Bacillota</taxon>
        <taxon>Clostridia</taxon>
        <taxon>Eubacteriales</taxon>
        <taxon>Oscillospiraceae</taxon>
        <taxon>Flavonifractor</taxon>
    </lineage>
</organism>
<dbReference type="GeneID" id="63972904"/>
<comment type="function">
    <text evidence="7">This protein is part of the stalk that links CF(0) to CF(1). It either transmits conformational changes from CF(0) to CF(1) or is implicated in proton conduction.</text>
</comment>
<comment type="similarity">
    <text evidence="7">Belongs to the ATPase delta chain family.</text>
</comment>
<evidence type="ECO:0000256" key="5">
    <source>
        <dbReference type="ARBA" id="ARBA00023136"/>
    </source>
</evidence>
<dbReference type="RefSeq" id="WP_007491640.1">
    <property type="nucleotide sequence ID" value="NZ_KN174164.1"/>
</dbReference>
<comment type="caution">
    <text evidence="8">The sequence shown here is derived from an EMBL/GenBank/DDBJ whole genome shotgun (WGS) entry which is preliminary data.</text>
</comment>
<dbReference type="Gene3D" id="1.10.520.20">
    <property type="entry name" value="N-terminal domain of the delta subunit of the F1F0-ATP synthase"/>
    <property type="match status" value="1"/>
</dbReference>
<keyword evidence="3 7" id="KW-0375">Hydrogen ion transport</keyword>
<keyword evidence="4 7" id="KW-0406">Ion transport</keyword>